<keyword evidence="1" id="KW-0067">ATP-binding</keyword>
<proteinExistence type="predicted"/>
<keyword evidence="2" id="KW-1133">Transmembrane helix</keyword>
<dbReference type="OrthoDB" id="546826at2759"/>
<dbReference type="EMBL" id="FN653118">
    <property type="protein sequence ID" value="CBY12388.1"/>
    <property type="molecule type" value="Genomic_DNA"/>
</dbReference>
<dbReference type="SUPFAM" id="SSF56112">
    <property type="entry name" value="Protein kinase-like (PK-like)"/>
    <property type="match status" value="1"/>
</dbReference>
<dbReference type="InterPro" id="IPR011009">
    <property type="entry name" value="Kinase-like_dom_sf"/>
</dbReference>
<dbReference type="PRINTS" id="PR00109">
    <property type="entry name" value="TYRKINASE"/>
</dbReference>
<dbReference type="PROSITE" id="PS50011">
    <property type="entry name" value="PROTEIN_KINASE_DOM"/>
    <property type="match status" value="1"/>
</dbReference>
<organism evidence="4">
    <name type="scientific">Oikopleura dioica</name>
    <name type="common">Tunicate</name>
    <dbReference type="NCBI Taxonomy" id="34765"/>
    <lineage>
        <taxon>Eukaryota</taxon>
        <taxon>Metazoa</taxon>
        <taxon>Chordata</taxon>
        <taxon>Tunicata</taxon>
        <taxon>Appendicularia</taxon>
        <taxon>Copelata</taxon>
        <taxon>Oikopleuridae</taxon>
        <taxon>Oikopleura</taxon>
    </lineage>
</organism>
<evidence type="ECO:0000256" key="2">
    <source>
        <dbReference type="SAM" id="Phobius"/>
    </source>
</evidence>
<dbReference type="SMART" id="SM00219">
    <property type="entry name" value="TyrKc"/>
    <property type="match status" value="1"/>
</dbReference>
<feature type="domain" description="Protein kinase" evidence="3">
    <location>
        <begin position="369"/>
        <end position="620"/>
    </location>
</feature>
<keyword evidence="2" id="KW-0472">Membrane</keyword>
<keyword evidence="2" id="KW-0812">Transmembrane</keyword>
<dbReference type="AlphaFoldDB" id="E4XRH2"/>
<dbReference type="InterPro" id="IPR020635">
    <property type="entry name" value="Tyr_kinase_cat_dom"/>
</dbReference>
<evidence type="ECO:0000256" key="1">
    <source>
        <dbReference type="ARBA" id="ARBA00022840"/>
    </source>
</evidence>
<dbReference type="Pfam" id="PF07714">
    <property type="entry name" value="PK_Tyr_Ser-Thr"/>
    <property type="match status" value="1"/>
</dbReference>
<protein>
    <recommendedName>
        <fullName evidence="3">Protein kinase domain-containing protein</fullName>
    </recommendedName>
</protein>
<accession>E4XRH2</accession>
<dbReference type="GO" id="GO:0005886">
    <property type="term" value="C:plasma membrane"/>
    <property type="evidence" value="ECO:0007669"/>
    <property type="project" value="TreeGrafter"/>
</dbReference>
<dbReference type="Proteomes" id="UP000001307">
    <property type="component" value="Unassembled WGS sequence"/>
</dbReference>
<keyword evidence="1" id="KW-0547">Nucleotide-binding</keyword>
<dbReference type="InParanoid" id="E4XRH2"/>
<keyword evidence="5" id="KW-1185">Reference proteome</keyword>
<name>E4XRH2_OIKDI</name>
<dbReference type="InterPro" id="IPR001245">
    <property type="entry name" value="Ser-Thr/Tyr_kinase_cat_dom"/>
</dbReference>
<evidence type="ECO:0000313" key="5">
    <source>
        <dbReference type="Proteomes" id="UP000001307"/>
    </source>
</evidence>
<dbReference type="GO" id="GO:0005524">
    <property type="term" value="F:ATP binding"/>
    <property type="evidence" value="ECO:0007669"/>
    <property type="project" value="UniProtKB-KW"/>
</dbReference>
<evidence type="ECO:0000313" key="4">
    <source>
        <dbReference type="EMBL" id="CBY12388.1"/>
    </source>
</evidence>
<dbReference type="CDD" id="cd00192">
    <property type="entry name" value="PTKc"/>
    <property type="match status" value="1"/>
</dbReference>
<sequence>MCPDQTYLWENRIECLDVCGTEFIEPTSTYGFMMISNNQAHELSCPWQINSSCKIIELQLMSVVDRYNCAWDFWQVDGEKFCIEENLPLWISGKSAELHLEASSMPNMFSVRWKCRGHFLEGEKCDFLWIDFLKRFSVISEGTEAGEHGDVFKLGSLSFSILNILKSKTEAEFDAIQNELSKFFDDLESKSLKEILNDNHVLARAGSFARSTFEENIPELVHLMTVPLILLQFNVTSLFLKEEITNEEIITSWIKIIESMSCSTFQYCPELKKIFESLFVDDFMARHFPQFANVEKSQEAVFYLVGTLSIFAVIPAFVVTQKVRKSKLFSDKNSIPEELDRFLKELNDSSEKQQLREIFVPLKQLKLDSSNCELIGEGFYGRIIKTKLNDQEVCVKEVTGKSDAEVQRSILEQAHFLSKLEHENVMGLSNLSWSSDGMPLIIMSLMSRGSLLSFIQHEITEAPLTTTLIIRFARDLCRGMEYLSGKHIIHRDLAARNCLLDSNLNIKISDFGLSRISKSAVEESEVEYIIKSHDLALPLRWVAPEALKNGRFSVMSDVWSFGVLFWEMLSRGIRPYTELRNEGIIGFLDKGERLQRPSYWQDDEVWKILLRTWHMNPDGR</sequence>
<dbReference type="GO" id="GO:0007169">
    <property type="term" value="P:cell surface receptor protein tyrosine kinase signaling pathway"/>
    <property type="evidence" value="ECO:0007669"/>
    <property type="project" value="TreeGrafter"/>
</dbReference>
<dbReference type="PANTHER" id="PTHR24416">
    <property type="entry name" value="TYROSINE-PROTEIN KINASE RECEPTOR"/>
    <property type="match status" value="1"/>
</dbReference>
<gene>
    <name evidence="4" type="ORF">GSOID_T00001757001</name>
</gene>
<dbReference type="PROSITE" id="PS00109">
    <property type="entry name" value="PROTEIN_KINASE_TYR"/>
    <property type="match status" value="1"/>
</dbReference>
<dbReference type="InterPro" id="IPR000719">
    <property type="entry name" value="Prot_kinase_dom"/>
</dbReference>
<dbReference type="PANTHER" id="PTHR24416:SF617">
    <property type="entry name" value="RET ONCOGENE, ISOFORM A"/>
    <property type="match status" value="1"/>
</dbReference>
<feature type="transmembrane region" description="Helical" evidence="2">
    <location>
        <begin position="300"/>
        <end position="319"/>
    </location>
</feature>
<evidence type="ECO:0000259" key="3">
    <source>
        <dbReference type="PROSITE" id="PS50011"/>
    </source>
</evidence>
<dbReference type="InterPro" id="IPR050122">
    <property type="entry name" value="RTK"/>
</dbReference>
<dbReference type="GO" id="GO:0004714">
    <property type="term" value="F:transmembrane receptor protein tyrosine kinase activity"/>
    <property type="evidence" value="ECO:0007669"/>
    <property type="project" value="TreeGrafter"/>
</dbReference>
<dbReference type="Gene3D" id="1.10.510.10">
    <property type="entry name" value="Transferase(Phosphotransferase) domain 1"/>
    <property type="match status" value="1"/>
</dbReference>
<reference evidence="4" key="1">
    <citation type="journal article" date="2010" name="Science">
        <title>Plasticity of animal genome architecture unmasked by rapid evolution of a pelagic tunicate.</title>
        <authorList>
            <person name="Denoeud F."/>
            <person name="Henriet S."/>
            <person name="Mungpakdee S."/>
            <person name="Aury J.M."/>
            <person name="Da Silva C."/>
            <person name="Brinkmann H."/>
            <person name="Mikhaleva J."/>
            <person name="Olsen L.C."/>
            <person name="Jubin C."/>
            <person name="Canestro C."/>
            <person name="Bouquet J.M."/>
            <person name="Danks G."/>
            <person name="Poulain J."/>
            <person name="Campsteijn C."/>
            <person name="Adamski M."/>
            <person name="Cross I."/>
            <person name="Yadetie F."/>
            <person name="Muffato M."/>
            <person name="Louis A."/>
            <person name="Butcher S."/>
            <person name="Tsagkogeorga G."/>
            <person name="Konrad A."/>
            <person name="Singh S."/>
            <person name="Jensen M.F."/>
            <person name="Cong E.H."/>
            <person name="Eikeseth-Otteraa H."/>
            <person name="Noel B."/>
            <person name="Anthouard V."/>
            <person name="Porcel B.M."/>
            <person name="Kachouri-Lafond R."/>
            <person name="Nishino A."/>
            <person name="Ugolini M."/>
            <person name="Chourrout P."/>
            <person name="Nishida H."/>
            <person name="Aasland R."/>
            <person name="Huzurbazar S."/>
            <person name="Westhof E."/>
            <person name="Delsuc F."/>
            <person name="Lehrach H."/>
            <person name="Reinhardt R."/>
            <person name="Weissenbach J."/>
            <person name="Roy S.W."/>
            <person name="Artiguenave F."/>
            <person name="Postlethwait J.H."/>
            <person name="Manak J.R."/>
            <person name="Thompson E.M."/>
            <person name="Jaillon O."/>
            <person name="Du Pasquier L."/>
            <person name="Boudinot P."/>
            <person name="Liberles D.A."/>
            <person name="Volff J.N."/>
            <person name="Philippe H."/>
            <person name="Lenhard B."/>
            <person name="Roest Crollius H."/>
            <person name="Wincker P."/>
            <person name="Chourrout D."/>
        </authorList>
    </citation>
    <scope>NUCLEOTIDE SEQUENCE [LARGE SCALE GENOMIC DNA]</scope>
</reference>
<dbReference type="InterPro" id="IPR008266">
    <property type="entry name" value="Tyr_kinase_AS"/>
</dbReference>
<dbReference type="GO" id="GO:0043235">
    <property type="term" value="C:receptor complex"/>
    <property type="evidence" value="ECO:0007669"/>
    <property type="project" value="TreeGrafter"/>
</dbReference>